<dbReference type="Pfam" id="PF17482">
    <property type="entry name" value="Phage_sheath_1C"/>
    <property type="match status" value="1"/>
</dbReference>
<feature type="domain" description="Tail sheath protein Gp18-like" evidence="4">
    <location>
        <begin position="28"/>
        <end position="87"/>
    </location>
</feature>
<dbReference type="PANTHER" id="PTHR35861">
    <property type="match status" value="1"/>
</dbReference>
<dbReference type="AlphaFoldDB" id="A0A2Z5N1N0"/>
<evidence type="ECO:0000259" key="3">
    <source>
        <dbReference type="Pfam" id="PF17482"/>
    </source>
</evidence>
<feature type="domain" description="Tail sheath protein C-terminal" evidence="3">
    <location>
        <begin position="280"/>
        <end position="381"/>
    </location>
</feature>
<dbReference type="OrthoDB" id="9767864at2"/>
<evidence type="ECO:0000313" key="6">
    <source>
        <dbReference type="Proteomes" id="UP000253104"/>
    </source>
</evidence>
<accession>A0A2Z5N1N0</accession>
<comment type="similarity">
    <text evidence="1">Belongs to the myoviridae tail sheath protein family.</text>
</comment>
<name>A0A2Z5N1N0_BURPY</name>
<proteinExistence type="inferred from homology"/>
<sequence>MAQDYHHGVSVVEDNTGVRPITTISTAVIGVVCTGDDADPVTFPLNKPVLLTNVQAALGKAGRKGTLYKTLDAIQKQTRPFTVVVRVLQGKDSAETTSNIVGTVNADGTKTGLKALESAPSVVQVKPRILAVPGLDTQPVANALASTGQLLRAMAYVAARNETGELVATPEEAVAYRKKFGQREVMVIWPDFVAWDDATSKEVEVPAVAYAVGLRAKIDQQIGWHKTLSNVAVNGVEGISKPVSWDLQNPATDAGLMNENQVTTLINRSGFRFWGSRTASDDPLFAFENYVRTAQVLADTVAEAQMVVIDGVMVPALPRDVIEGINAKMRELVTKGRLIGGSAWFDAEQNGVVALKDGKARINYDYTPTPPLENLTLIQKITDQYLADFASQVNA</sequence>
<reference evidence="5 6" key="1">
    <citation type="journal article" date="2018" name="ISME J.">
        <title>Involvement of Burkholderiaceae and sulfurous volatiles in disease-suppressive soils.</title>
        <authorList>
            <person name="Carrion V.J."/>
            <person name="Cordovez V."/>
            <person name="Tyc O."/>
            <person name="Etalo D.W."/>
            <person name="de Bruijn I."/>
            <person name="de Jager V.C."/>
            <person name="Medema M.H."/>
            <person name="Eberl L."/>
            <person name="Raaijmakers J.M."/>
        </authorList>
    </citation>
    <scope>NUCLEOTIDE SEQUENCE [LARGE SCALE GENOMIC DNA]</scope>
    <source>
        <strain evidence="6">mHSR5</strain>
    </source>
</reference>
<dbReference type="InterPro" id="IPR054564">
    <property type="entry name" value="Gp18_domIII_N"/>
</dbReference>
<evidence type="ECO:0000256" key="1">
    <source>
        <dbReference type="ARBA" id="ARBA00008005"/>
    </source>
</evidence>
<evidence type="ECO:0000259" key="2">
    <source>
        <dbReference type="Pfam" id="PF04984"/>
    </source>
</evidence>
<evidence type="ECO:0000313" key="5">
    <source>
        <dbReference type="EMBL" id="AXF23489.1"/>
    </source>
</evidence>
<protein>
    <submittedName>
        <fullName evidence="5">Phage tail protein</fullName>
    </submittedName>
</protein>
<gene>
    <name evidence="5" type="ORF">CUJ89_24045</name>
</gene>
<evidence type="ECO:0000259" key="4">
    <source>
        <dbReference type="Pfam" id="PF22671"/>
    </source>
</evidence>
<dbReference type="Pfam" id="PF04984">
    <property type="entry name" value="Phage_sheath_1"/>
    <property type="match status" value="1"/>
</dbReference>
<dbReference type="EMBL" id="CP024903">
    <property type="protein sequence ID" value="AXF23489.1"/>
    <property type="molecule type" value="Genomic_DNA"/>
</dbReference>
<dbReference type="RefSeq" id="WP_114179897.1">
    <property type="nucleotide sequence ID" value="NZ_CP024903.1"/>
</dbReference>
<dbReference type="Proteomes" id="UP000253104">
    <property type="component" value="Chromosome mHSR5_B"/>
</dbReference>
<organism evidence="5 6">
    <name type="scientific">Burkholderia pyrrocinia</name>
    <name type="common">Pseudomonas pyrrocinia</name>
    <dbReference type="NCBI Taxonomy" id="60550"/>
    <lineage>
        <taxon>Bacteria</taxon>
        <taxon>Pseudomonadati</taxon>
        <taxon>Pseudomonadota</taxon>
        <taxon>Betaproteobacteria</taxon>
        <taxon>Burkholderiales</taxon>
        <taxon>Burkholderiaceae</taxon>
        <taxon>Burkholderia</taxon>
        <taxon>Burkholderia cepacia complex</taxon>
    </lineage>
</organism>
<dbReference type="InterPro" id="IPR020287">
    <property type="entry name" value="Tail_sheath_C"/>
</dbReference>
<dbReference type="PANTHER" id="PTHR35861:SF1">
    <property type="entry name" value="PHAGE TAIL SHEATH PROTEIN"/>
    <property type="match status" value="1"/>
</dbReference>
<dbReference type="InterPro" id="IPR052042">
    <property type="entry name" value="Tail_sheath_structural"/>
</dbReference>
<dbReference type="Pfam" id="PF22671">
    <property type="entry name" value="Gp18_domIII_N"/>
    <property type="match status" value="1"/>
</dbReference>
<feature type="domain" description="Tail sheath protein subtilisin-like" evidence="2">
    <location>
        <begin position="109"/>
        <end position="279"/>
    </location>
</feature>
<dbReference type="InterPro" id="IPR035089">
    <property type="entry name" value="Phage_sheath_subtilisin"/>
</dbReference>